<keyword evidence="3" id="KW-1185">Reference proteome</keyword>
<name>A0A1E8PZQ7_9MYCO</name>
<accession>A0A1E8PZQ7</accession>
<proteinExistence type="predicted"/>
<dbReference type="RefSeq" id="WP_070355691.1">
    <property type="nucleotide sequence ID" value="NZ_CP043474.1"/>
</dbReference>
<keyword evidence="1" id="KW-0812">Transmembrane</keyword>
<protein>
    <submittedName>
        <fullName evidence="2">Lumazine-binding protein</fullName>
    </submittedName>
</protein>
<gene>
    <name evidence="2" type="ORF">BEL07_24650</name>
</gene>
<dbReference type="Proteomes" id="UP000178953">
    <property type="component" value="Unassembled WGS sequence"/>
</dbReference>
<evidence type="ECO:0000256" key="1">
    <source>
        <dbReference type="SAM" id="Phobius"/>
    </source>
</evidence>
<comment type="caution">
    <text evidence="2">The sequence shown here is derived from an EMBL/GenBank/DDBJ whole genome shotgun (WGS) entry which is preliminary data.</text>
</comment>
<reference evidence="2 3" key="1">
    <citation type="submission" date="2016-09" db="EMBL/GenBank/DDBJ databases">
        <title>genome sequence of Mycobacterium sp. 739 SCH.</title>
        <authorList>
            <person name="Greninger A.L."/>
            <person name="Qin X."/>
            <person name="Jerome K."/>
            <person name="Vora S."/>
            <person name="Quinn K."/>
        </authorList>
    </citation>
    <scope>NUCLEOTIDE SEQUENCE [LARGE SCALE GENOMIC DNA]</scope>
    <source>
        <strain evidence="2 3">SCH</strain>
    </source>
</reference>
<sequence>MSDPDPDPDRPTIAPFLGALAIIVLVVIGIVVFHALGDDGPTPEQDVNRAAVAQNDALQRANYADFVTFTCAAERGTEADVLARQRDSVAKKGERYVDGFADVRIDGDRATAAVTYHFDEAPDDSVRVDMTFVREGGAWKVCSPGPS</sequence>
<dbReference type="OrthoDB" id="4427703at2"/>
<dbReference type="AlphaFoldDB" id="A0A1E8PZQ7"/>
<dbReference type="EMBL" id="MCHX01000080">
    <property type="protein sequence ID" value="OFJ51074.1"/>
    <property type="molecule type" value="Genomic_DNA"/>
</dbReference>
<evidence type="ECO:0000313" key="3">
    <source>
        <dbReference type="Proteomes" id="UP000178953"/>
    </source>
</evidence>
<dbReference type="SUPFAM" id="SSF54427">
    <property type="entry name" value="NTF2-like"/>
    <property type="match status" value="1"/>
</dbReference>
<evidence type="ECO:0000313" key="2">
    <source>
        <dbReference type="EMBL" id="OFJ51074.1"/>
    </source>
</evidence>
<keyword evidence="1" id="KW-1133">Transmembrane helix</keyword>
<organism evidence="2 3">
    <name type="scientific">Mycolicibacterium grossiae</name>
    <dbReference type="NCBI Taxonomy" id="1552759"/>
    <lineage>
        <taxon>Bacteria</taxon>
        <taxon>Bacillati</taxon>
        <taxon>Actinomycetota</taxon>
        <taxon>Actinomycetes</taxon>
        <taxon>Mycobacteriales</taxon>
        <taxon>Mycobacteriaceae</taxon>
        <taxon>Mycolicibacterium</taxon>
    </lineage>
</organism>
<feature type="transmembrane region" description="Helical" evidence="1">
    <location>
        <begin position="12"/>
        <end position="36"/>
    </location>
</feature>
<dbReference type="InterPro" id="IPR032710">
    <property type="entry name" value="NTF2-like_dom_sf"/>
</dbReference>
<keyword evidence="1" id="KW-0472">Membrane</keyword>